<evidence type="ECO:0000313" key="1">
    <source>
        <dbReference type="EMBL" id="ESU77060.1"/>
    </source>
</evidence>
<accession>A0A090NBH5</accession>
<sequence>MQNTKMKHSVCFINFVNYITIDCLLARLGRDFYCCTDYVVFLWH</sequence>
<dbReference type="EMBL" id="AXUT01000431">
    <property type="protein sequence ID" value="ESU77060.1"/>
    <property type="molecule type" value="Genomic_DNA"/>
</dbReference>
<protein>
    <submittedName>
        <fullName evidence="1">Uncharacterized protein</fullName>
    </submittedName>
</protein>
<reference evidence="1 2" key="1">
    <citation type="submission" date="2013-10" db="EMBL/GenBank/DDBJ databases">
        <title>Draft genomes and the virulence plasmids of Sd1617 vaccine constructs: WRSd3 and WRSd5.</title>
        <authorList>
            <person name="Aksomboon Vongsawan A."/>
            <person name="Venkatesan M.M."/>
            <person name="Vaisvil B."/>
            <person name="Emel G."/>
            <person name="Kepatral V."/>
            <person name="Sethabutr O."/>
            <person name="Serichantalergs O."/>
            <person name="Mason C."/>
        </authorList>
    </citation>
    <scope>NUCLEOTIDE SEQUENCE [LARGE SCALE GENOMIC DNA]</scope>
    <source>
        <strain evidence="1 2">WRSd3</strain>
    </source>
</reference>
<proteinExistence type="predicted"/>
<dbReference type="Proteomes" id="UP000017944">
    <property type="component" value="Unassembled WGS sequence"/>
</dbReference>
<comment type="caution">
    <text evidence="1">The sequence shown here is derived from an EMBL/GenBank/DDBJ whole genome shotgun (WGS) entry which is preliminary data.</text>
</comment>
<name>A0A090NBH5_SHIDY</name>
<dbReference type="AlphaFoldDB" id="A0A090NBH5"/>
<gene>
    <name evidence="1" type="ORF">WRSd3_04011</name>
</gene>
<evidence type="ECO:0000313" key="2">
    <source>
        <dbReference type="Proteomes" id="UP000017944"/>
    </source>
</evidence>
<organism evidence="1 2">
    <name type="scientific">Shigella dysenteriae WRSd3</name>
    <dbReference type="NCBI Taxonomy" id="1401327"/>
    <lineage>
        <taxon>Bacteria</taxon>
        <taxon>Pseudomonadati</taxon>
        <taxon>Pseudomonadota</taxon>
        <taxon>Gammaproteobacteria</taxon>
        <taxon>Enterobacterales</taxon>
        <taxon>Enterobacteriaceae</taxon>
        <taxon>Shigella</taxon>
    </lineage>
</organism>